<comment type="caution">
    <text evidence="1">The sequence shown here is derived from an EMBL/GenBank/DDBJ whole genome shotgun (WGS) entry which is preliminary data.</text>
</comment>
<evidence type="ECO:0000313" key="1">
    <source>
        <dbReference type="EMBL" id="CAG8706818.1"/>
    </source>
</evidence>
<name>A0ACA9PFE5_9GLOM</name>
<evidence type="ECO:0000313" key="2">
    <source>
        <dbReference type="Proteomes" id="UP000789525"/>
    </source>
</evidence>
<protein>
    <submittedName>
        <fullName evidence="1">11867_t:CDS:1</fullName>
    </submittedName>
</protein>
<reference evidence="1" key="1">
    <citation type="submission" date="2021-06" db="EMBL/GenBank/DDBJ databases">
        <authorList>
            <person name="Kallberg Y."/>
            <person name="Tangrot J."/>
            <person name="Rosling A."/>
        </authorList>
    </citation>
    <scope>NUCLEOTIDE SEQUENCE</scope>
    <source>
        <strain evidence="1">CL356</strain>
    </source>
</reference>
<sequence>MAWNLAGKHARWSDRIRTLTRESLAITLDRHKREIMRPIRGESDWREDRDGRKHHPNDVKALNERDRILTQYISIHARHGDFLDNCEARKQQGKACYPPLSTFEQLIEEMEDELRNQGKLSWSEGRLPVIVTSDEINEEWWTEVERYGWKRVKYPPSLDLPPGFVHVEGREEEGIAKETYDKMWERMLVEIAIQGYGTGFIGTEGSTMSLMAQRRVEHWQGLLGHGMW</sequence>
<keyword evidence="2" id="KW-1185">Reference proteome</keyword>
<dbReference type="Proteomes" id="UP000789525">
    <property type="component" value="Unassembled WGS sequence"/>
</dbReference>
<dbReference type="EMBL" id="CAJVPT010034078">
    <property type="protein sequence ID" value="CAG8706818.1"/>
    <property type="molecule type" value="Genomic_DNA"/>
</dbReference>
<accession>A0ACA9PFE5</accession>
<gene>
    <name evidence="1" type="ORF">ACOLOM_LOCUS10485</name>
</gene>
<proteinExistence type="predicted"/>
<organism evidence="1 2">
    <name type="scientific">Acaulospora colombiana</name>
    <dbReference type="NCBI Taxonomy" id="27376"/>
    <lineage>
        <taxon>Eukaryota</taxon>
        <taxon>Fungi</taxon>
        <taxon>Fungi incertae sedis</taxon>
        <taxon>Mucoromycota</taxon>
        <taxon>Glomeromycotina</taxon>
        <taxon>Glomeromycetes</taxon>
        <taxon>Diversisporales</taxon>
        <taxon>Acaulosporaceae</taxon>
        <taxon>Acaulospora</taxon>
    </lineage>
</organism>